<proteinExistence type="predicted"/>
<dbReference type="AlphaFoldDB" id="A0A6J7P832"/>
<reference evidence="1" key="1">
    <citation type="submission" date="2020-05" db="EMBL/GenBank/DDBJ databases">
        <authorList>
            <person name="Chiriac C."/>
            <person name="Salcher M."/>
            <person name="Ghai R."/>
            <person name="Kavagutti S V."/>
        </authorList>
    </citation>
    <scope>NUCLEOTIDE SEQUENCE</scope>
</reference>
<evidence type="ECO:0000313" key="1">
    <source>
        <dbReference type="EMBL" id="CAB5000665.1"/>
    </source>
</evidence>
<protein>
    <submittedName>
        <fullName evidence="1">Unannotated protein</fullName>
    </submittedName>
</protein>
<dbReference type="EMBL" id="CAFBOZ010000069">
    <property type="protein sequence ID" value="CAB5000665.1"/>
    <property type="molecule type" value="Genomic_DNA"/>
</dbReference>
<gene>
    <name evidence="1" type="ORF">UFOPK3992_00618</name>
</gene>
<organism evidence="1">
    <name type="scientific">freshwater metagenome</name>
    <dbReference type="NCBI Taxonomy" id="449393"/>
    <lineage>
        <taxon>unclassified sequences</taxon>
        <taxon>metagenomes</taxon>
        <taxon>ecological metagenomes</taxon>
    </lineage>
</organism>
<name>A0A6J7P832_9ZZZZ</name>
<sequence length="33" mass="3659">MIQLAPPLIMDQSGFDEIEQILRSVLTEASTVL</sequence>
<accession>A0A6J7P832</accession>